<dbReference type="Pfam" id="PF17111">
    <property type="entry name" value="PigL_N"/>
    <property type="match status" value="1"/>
</dbReference>
<protein>
    <recommendedName>
        <fullName evidence="1">Azaphilone pigments biosynthesis cluster protein L N-terminal domain-containing protein</fullName>
    </recommendedName>
</protein>
<dbReference type="Proteomes" id="UP001303373">
    <property type="component" value="Chromosome 6"/>
</dbReference>
<keyword evidence="3" id="KW-1185">Reference proteome</keyword>
<gene>
    <name evidence="2" type="ORF">R9X50_00468600</name>
</gene>
<sequence>MADFLSVSAGAVGIAVPALHAMRILLNDVKSIIDAPKDVERLRNNLIAVEEAYKSLQNIPDAEWTALGSDIAALAKNAIDTCEVSCASLHRDLKRWTKHSNGITLSKTDRVNIGFFKERQLRAISEQLQDTKNTFNNVVSITTLYSNFRVGRVTEETKADVKDIAEKLRAGAVSANDKLISIEDRLDSLRFKSVGPEEDVDDRTGAVRQLEEESAALRGIRTLFEKLAPKANEESIRKAVGAENKPVSVSFGLNYQGMQVNVSNGPIHFGK</sequence>
<dbReference type="AlphaFoldDB" id="A0AAQ3MBE3"/>
<reference evidence="2 3" key="1">
    <citation type="submission" date="2023-11" db="EMBL/GenBank/DDBJ databases">
        <title>An acidophilic fungus is an integral part of prey digestion in a carnivorous sundew plant.</title>
        <authorList>
            <person name="Tsai I.J."/>
        </authorList>
    </citation>
    <scope>NUCLEOTIDE SEQUENCE [LARGE SCALE GENOMIC DNA]</scope>
    <source>
        <strain evidence="2">169a</strain>
    </source>
</reference>
<evidence type="ECO:0000313" key="3">
    <source>
        <dbReference type="Proteomes" id="UP001303373"/>
    </source>
</evidence>
<name>A0AAQ3MBE3_9PEZI</name>
<evidence type="ECO:0000313" key="2">
    <source>
        <dbReference type="EMBL" id="WPH01832.1"/>
    </source>
</evidence>
<proteinExistence type="predicted"/>
<dbReference type="InterPro" id="IPR031348">
    <property type="entry name" value="PigL_N"/>
</dbReference>
<dbReference type="EMBL" id="CP138585">
    <property type="protein sequence ID" value="WPH01832.1"/>
    <property type="molecule type" value="Genomic_DNA"/>
</dbReference>
<feature type="domain" description="Azaphilone pigments biosynthesis cluster protein L N-terminal" evidence="1">
    <location>
        <begin position="2"/>
        <end position="215"/>
    </location>
</feature>
<organism evidence="2 3">
    <name type="scientific">Acrodontium crateriforme</name>
    <dbReference type="NCBI Taxonomy" id="150365"/>
    <lineage>
        <taxon>Eukaryota</taxon>
        <taxon>Fungi</taxon>
        <taxon>Dikarya</taxon>
        <taxon>Ascomycota</taxon>
        <taxon>Pezizomycotina</taxon>
        <taxon>Dothideomycetes</taxon>
        <taxon>Dothideomycetidae</taxon>
        <taxon>Mycosphaerellales</taxon>
        <taxon>Teratosphaeriaceae</taxon>
        <taxon>Acrodontium</taxon>
    </lineage>
</organism>
<accession>A0AAQ3MBE3</accession>
<evidence type="ECO:0000259" key="1">
    <source>
        <dbReference type="Pfam" id="PF17111"/>
    </source>
</evidence>